<dbReference type="RefSeq" id="WP_025699103.1">
    <property type="nucleotide sequence ID" value="NZ_ASQQ01000647.1"/>
</dbReference>
<name>A0A0F7F7Q4_PAEDU</name>
<dbReference type="GO" id="GO:0055085">
    <property type="term" value="P:transmembrane transport"/>
    <property type="evidence" value="ECO:0007669"/>
    <property type="project" value="InterPro"/>
</dbReference>
<dbReference type="OrthoDB" id="9798191at2"/>
<dbReference type="InterPro" id="IPR006061">
    <property type="entry name" value="SBP_1_CS"/>
</dbReference>
<dbReference type="PANTHER" id="PTHR30061:SF50">
    <property type="entry name" value="MALTOSE_MALTODEXTRIN-BINDING PERIPLASMIC PROTEIN"/>
    <property type="match status" value="1"/>
</dbReference>
<proteinExistence type="inferred from homology"/>
<dbReference type="GO" id="GO:0055052">
    <property type="term" value="C:ATP-binding cassette (ABC) transporter complex, substrate-binding subunit-containing"/>
    <property type="evidence" value="ECO:0007669"/>
    <property type="project" value="TreeGrafter"/>
</dbReference>
<dbReference type="GO" id="GO:0015768">
    <property type="term" value="P:maltose transport"/>
    <property type="evidence" value="ECO:0007669"/>
    <property type="project" value="TreeGrafter"/>
</dbReference>
<evidence type="ECO:0000313" key="5">
    <source>
        <dbReference type="EMBL" id="AKG33584.1"/>
    </source>
</evidence>
<evidence type="ECO:0000256" key="2">
    <source>
        <dbReference type="ARBA" id="ARBA00022448"/>
    </source>
</evidence>
<dbReference type="HOGENOM" id="CLU_031285_12_3_9"/>
<dbReference type="SUPFAM" id="SSF53850">
    <property type="entry name" value="Periplasmic binding protein-like II"/>
    <property type="match status" value="1"/>
</dbReference>
<reference evidence="5 6" key="1">
    <citation type="submission" date="2015-03" db="EMBL/GenBank/DDBJ databases">
        <authorList>
            <person name="Abdul Halim M."/>
        </authorList>
    </citation>
    <scope>NUCLEOTIDE SEQUENCE [LARGE SCALE GENOMIC DNA]</scope>
    <source>
        <strain evidence="5 6">ATCC 35681</strain>
    </source>
</reference>
<keyword evidence="3 4" id="KW-0732">Signal</keyword>
<sequence length="416" mass="44941">MKKGITTVLAGMLAMSLLGACGNSSSDNSANGGSSSGKVKIEFFQNKAEAKTSFDKLVAKFNEANPNIVVTQVNPPDAETVLKTRAAKKDIPDVVGLGATDTFKSLATGGVFEDLSSDPVVKNIQPAYADMLKNYTGNNQLNGVPFAANANGVIYNKAMFAEAGVEVPKTWDELIAVAEKFKAAGKNAFYMTLKDSWTTLPAFNALSSSIVGIDFYGQRQAGSAKFAGTVNEVVQKQLQLTEYAQKDIFGKTYNDGNVAFAKGEAAMYLQGVWAIPEIQKANPSIDLGVFVFPATNDPAKNKLVSGVDTLLAVSKTSKHPAEAKKFIEFMLQPENVTQYITEQKAFPTVTGVTQEDKSVEGLKEAFTQGNLVDFSDHYIPAAMKIDTLLQEFLQKKDIDAFTSKLDTEWDKVANRK</sequence>
<comment type="similarity">
    <text evidence="1">Belongs to the bacterial solute-binding protein 1 family.</text>
</comment>
<reference evidence="5 6" key="2">
    <citation type="journal article" date="2016" name="Genome Announc.">
        <title>Genome Sequence of a Gram-Positive Diazotroph, Paenibacillus durus Type Strain ATCC 35681.</title>
        <authorList>
            <person name="Halim M.A."/>
            <person name="Rahman A.Y."/>
            <person name="Sim K.S."/>
            <person name="Yam H.C."/>
            <person name="Rahim A.A."/>
            <person name="Ghazali A.H."/>
            <person name="Najimudin N."/>
        </authorList>
    </citation>
    <scope>NUCLEOTIDE SEQUENCE [LARGE SCALE GENOMIC DNA]</scope>
    <source>
        <strain evidence="5 6">ATCC 35681</strain>
    </source>
</reference>
<keyword evidence="2" id="KW-0813">Transport</keyword>
<feature type="signal peptide" evidence="4">
    <location>
        <begin position="1"/>
        <end position="20"/>
    </location>
</feature>
<dbReference type="EMBL" id="CP011114">
    <property type="protein sequence ID" value="AKG33584.1"/>
    <property type="molecule type" value="Genomic_DNA"/>
</dbReference>
<dbReference type="GO" id="GO:0042956">
    <property type="term" value="P:maltodextrin transmembrane transport"/>
    <property type="evidence" value="ECO:0007669"/>
    <property type="project" value="TreeGrafter"/>
</dbReference>
<evidence type="ECO:0000313" key="6">
    <source>
        <dbReference type="Proteomes" id="UP000034189"/>
    </source>
</evidence>
<dbReference type="InterPro" id="IPR006059">
    <property type="entry name" value="SBP"/>
</dbReference>
<dbReference type="PROSITE" id="PS51257">
    <property type="entry name" value="PROKAR_LIPOPROTEIN"/>
    <property type="match status" value="1"/>
</dbReference>
<dbReference type="GO" id="GO:1901982">
    <property type="term" value="F:maltose binding"/>
    <property type="evidence" value="ECO:0007669"/>
    <property type="project" value="TreeGrafter"/>
</dbReference>
<dbReference type="PROSITE" id="PS01037">
    <property type="entry name" value="SBP_BACTERIAL_1"/>
    <property type="match status" value="1"/>
</dbReference>
<evidence type="ECO:0000256" key="4">
    <source>
        <dbReference type="SAM" id="SignalP"/>
    </source>
</evidence>
<protein>
    <submittedName>
        <fullName evidence="5">ABC transporter substrate-binding protein</fullName>
    </submittedName>
</protein>
<dbReference type="Proteomes" id="UP000034189">
    <property type="component" value="Chromosome"/>
</dbReference>
<dbReference type="Pfam" id="PF01547">
    <property type="entry name" value="SBP_bac_1"/>
    <property type="match status" value="1"/>
</dbReference>
<evidence type="ECO:0000256" key="3">
    <source>
        <dbReference type="ARBA" id="ARBA00022729"/>
    </source>
</evidence>
<dbReference type="AlphaFoldDB" id="A0A0F7F7Q4"/>
<dbReference type="PANTHER" id="PTHR30061">
    <property type="entry name" value="MALTOSE-BINDING PERIPLASMIC PROTEIN"/>
    <property type="match status" value="1"/>
</dbReference>
<accession>A0A0F7F7Q4</accession>
<dbReference type="PATRIC" id="fig|1333534.5.peg.517"/>
<gene>
    <name evidence="5" type="ORF">VK70_02435</name>
</gene>
<organism evidence="5 6">
    <name type="scientific">Paenibacillus durus ATCC 35681</name>
    <dbReference type="NCBI Taxonomy" id="1333534"/>
    <lineage>
        <taxon>Bacteria</taxon>
        <taxon>Bacillati</taxon>
        <taxon>Bacillota</taxon>
        <taxon>Bacilli</taxon>
        <taxon>Bacillales</taxon>
        <taxon>Paenibacillaceae</taxon>
        <taxon>Paenibacillus</taxon>
    </lineage>
</organism>
<evidence type="ECO:0000256" key="1">
    <source>
        <dbReference type="ARBA" id="ARBA00008520"/>
    </source>
</evidence>
<dbReference type="Gene3D" id="3.40.190.10">
    <property type="entry name" value="Periplasmic binding protein-like II"/>
    <property type="match status" value="2"/>
</dbReference>
<feature type="chain" id="PRO_5039345062" evidence="4">
    <location>
        <begin position="21"/>
        <end position="416"/>
    </location>
</feature>